<evidence type="ECO:0000256" key="1">
    <source>
        <dbReference type="SAM" id="MobiDB-lite"/>
    </source>
</evidence>
<feature type="domain" description="C2H2-type" evidence="2">
    <location>
        <begin position="16"/>
        <end position="44"/>
    </location>
</feature>
<name>A0A075G8B9_9ARCH</name>
<protein>
    <recommendedName>
        <fullName evidence="2">C2H2-type domain-containing protein</fullName>
    </recommendedName>
</protein>
<feature type="region of interest" description="Disordered" evidence="1">
    <location>
        <begin position="36"/>
        <end position="60"/>
    </location>
</feature>
<evidence type="ECO:0000259" key="2">
    <source>
        <dbReference type="PROSITE" id="PS50157"/>
    </source>
</evidence>
<organism evidence="3">
    <name type="scientific">uncultured marine thaumarchaeote KM3_11_F08</name>
    <dbReference type="NCBI Taxonomy" id="1455992"/>
    <lineage>
        <taxon>Archaea</taxon>
        <taxon>Nitrososphaerota</taxon>
        <taxon>environmental samples</taxon>
    </lineage>
</organism>
<dbReference type="EMBL" id="KF900574">
    <property type="protein sequence ID" value="AIE99838.1"/>
    <property type="molecule type" value="Genomic_DNA"/>
</dbReference>
<dbReference type="AlphaFoldDB" id="A0A075G8B9"/>
<sequence>MYHMGLFGKKGKSTQTKCKECGLELHQPERLERHMKKAHGNVPEKKIDGKQGFQESGGMW</sequence>
<dbReference type="Gene3D" id="3.30.160.60">
    <property type="entry name" value="Classic Zinc Finger"/>
    <property type="match status" value="1"/>
</dbReference>
<dbReference type="PROSITE" id="PS00028">
    <property type="entry name" value="ZINC_FINGER_C2H2_1"/>
    <property type="match status" value="1"/>
</dbReference>
<evidence type="ECO:0000313" key="3">
    <source>
        <dbReference type="EMBL" id="AIE99838.1"/>
    </source>
</evidence>
<accession>A0A075G8B9</accession>
<dbReference type="InterPro" id="IPR013087">
    <property type="entry name" value="Znf_C2H2_type"/>
</dbReference>
<reference evidence="3" key="1">
    <citation type="journal article" date="2014" name="Genome Biol. Evol.">
        <title>Pangenome evidence for extensive interdomain horizontal transfer affecting lineage core and shell genes in uncultured planktonic thaumarchaeota and euryarchaeota.</title>
        <authorList>
            <person name="Deschamps P."/>
            <person name="Zivanovic Y."/>
            <person name="Moreira D."/>
            <person name="Rodriguez-Valera F."/>
            <person name="Lopez-Garcia P."/>
        </authorList>
    </citation>
    <scope>NUCLEOTIDE SEQUENCE</scope>
</reference>
<dbReference type="PROSITE" id="PS50157">
    <property type="entry name" value="ZINC_FINGER_C2H2_2"/>
    <property type="match status" value="1"/>
</dbReference>
<proteinExistence type="predicted"/>